<dbReference type="AlphaFoldDB" id="A0A1W0WQC6"/>
<evidence type="ECO:0000313" key="2">
    <source>
        <dbReference type="EMBL" id="OQV17353.1"/>
    </source>
</evidence>
<dbReference type="PANTHER" id="PTHR46169">
    <property type="entry name" value="DNA REPLICATION-RELATED ELEMENT FACTOR, ISOFORM A"/>
    <property type="match status" value="1"/>
</dbReference>
<protein>
    <recommendedName>
        <fullName evidence="1">HAT C-terminal dimerisation domain-containing protein</fullName>
    </recommendedName>
</protein>
<sequence>MGDKILVDLSVLDDTERAAIPPKPTPAKRKIPAVLRPELTNEDVIQGIRSGDFVPRAKEGRADYWKNFSEVVDSVDGTATGYNSCSKCQTPFKHGPRGCQKGSREGLGDFSVDSIRDIYTEVECVLRTRNELEFLPAGKELLDEFARFLKPFKDATLALSADKTPTLHLVALHYFSIIQHVNNFESTVSPALTVLCIHAKKVVTAKLVLDDIHKVAVFLNPATRHLPTFTELEKPAIISLVRVRLAKLLKKHPVAQSVLAEKKSSPVLAEKKSSSGIDDLLLYADSSVSEGKDEIDVYLKLPAPDKKRNLLQLWEDYKEALPSLSQLASRVLRVPAASTTSGRLFSDAGNIFTDRRTRLGAQKLDDLLFLKWNLTPDH</sequence>
<proteinExistence type="predicted"/>
<dbReference type="Pfam" id="PF05699">
    <property type="entry name" value="Dimer_Tnp_hAT"/>
    <property type="match status" value="1"/>
</dbReference>
<reference evidence="3" key="1">
    <citation type="submission" date="2017-01" db="EMBL/GenBank/DDBJ databases">
        <title>Comparative genomics of anhydrobiosis in the tardigrade Hypsibius dujardini.</title>
        <authorList>
            <person name="Yoshida Y."/>
            <person name="Koutsovoulos G."/>
            <person name="Laetsch D."/>
            <person name="Stevens L."/>
            <person name="Kumar S."/>
            <person name="Horikawa D."/>
            <person name="Ishino K."/>
            <person name="Komine S."/>
            <person name="Tomita M."/>
            <person name="Blaxter M."/>
            <person name="Arakawa K."/>
        </authorList>
    </citation>
    <scope>NUCLEOTIDE SEQUENCE [LARGE SCALE GENOMIC DNA]</scope>
    <source>
        <strain evidence="3">Z151</strain>
    </source>
</reference>
<dbReference type="GO" id="GO:0006357">
    <property type="term" value="P:regulation of transcription by RNA polymerase II"/>
    <property type="evidence" value="ECO:0007669"/>
    <property type="project" value="TreeGrafter"/>
</dbReference>
<organism evidence="2 3">
    <name type="scientific">Hypsibius exemplaris</name>
    <name type="common">Freshwater tardigrade</name>
    <dbReference type="NCBI Taxonomy" id="2072580"/>
    <lineage>
        <taxon>Eukaryota</taxon>
        <taxon>Metazoa</taxon>
        <taxon>Ecdysozoa</taxon>
        <taxon>Tardigrada</taxon>
        <taxon>Eutardigrada</taxon>
        <taxon>Parachela</taxon>
        <taxon>Hypsibioidea</taxon>
        <taxon>Hypsibiidae</taxon>
        <taxon>Hypsibius</taxon>
    </lineage>
</organism>
<gene>
    <name evidence="2" type="ORF">BV898_08602</name>
</gene>
<dbReference type="EMBL" id="MTYJ01000062">
    <property type="protein sequence ID" value="OQV17353.1"/>
    <property type="molecule type" value="Genomic_DNA"/>
</dbReference>
<dbReference type="OrthoDB" id="10023994at2759"/>
<dbReference type="GO" id="GO:0046983">
    <property type="term" value="F:protein dimerization activity"/>
    <property type="evidence" value="ECO:0007669"/>
    <property type="project" value="InterPro"/>
</dbReference>
<dbReference type="InterPro" id="IPR012337">
    <property type="entry name" value="RNaseH-like_sf"/>
</dbReference>
<dbReference type="InterPro" id="IPR008906">
    <property type="entry name" value="HATC_C_dom"/>
</dbReference>
<keyword evidence="3" id="KW-1185">Reference proteome</keyword>
<evidence type="ECO:0000259" key="1">
    <source>
        <dbReference type="Pfam" id="PF05699"/>
    </source>
</evidence>
<dbReference type="GO" id="GO:0005634">
    <property type="term" value="C:nucleus"/>
    <property type="evidence" value="ECO:0007669"/>
    <property type="project" value="TreeGrafter"/>
</dbReference>
<accession>A0A1W0WQC6</accession>
<evidence type="ECO:0000313" key="3">
    <source>
        <dbReference type="Proteomes" id="UP000192578"/>
    </source>
</evidence>
<dbReference type="SUPFAM" id="SSF53098">
    <property type="entry name" value="Ribonuclease H-like"/>
    <property type="match status" value="1"/>
</dbReference>
<dbReference type="Proteomes" id="UP000192578">
    <property type="component" value="Unassembled WGS sequence"/>
</dbReference>
<dbReference type="InterPro" id="IPR052717">
    <property type="entry name" value="Vacuolar_transposase_reg"/>
</dbReference>
<comment type="caution">
    <text evidence="2">The sequence shown here is derived from an EMBL/GenBank/DDBJ whole genome shotgun (WGS) entry which is preliminary data.</text>
</comment>
<dbReference type="PANTHER" id="PTHR46169:SF29">
    <property type="entry name" value="DNA REPLICATION-RELATED ELEMENT FACTOR, ISOFORM A"/>
    <property type="match status" value="1"/>
</dbReference>
<name>A0A1W0WQC6_HYPEX</name>
<feature type="domain" description="HAT C-terminal dimerisation" evidence="1">
    <location>
        <begin position="295"/>
        <end position="373"/>
    </location>
</feature>